<feature type="compositionally biased region" description="Basic and acidic residues" evidence="1">
    <location>
        <begin position="81"/>
        <end position="92"/>
    </location>
</feature>
<accession>A0A1I0DWX9</accession>
<feature type="region of interest" description="Disordered" evidence="1">
    <location>
        <begin position="76"/>
        <end position="117"/>
    </location>
</feature>
<dbReference type="RefSeq" id="WP_139206875.1">
    <property type="nucleotide sequence ID" value="NZ_FOIE01000004.1"/>
</dbReference>
<proteinExistence type="predicted"/>
<dbReference type="OrthoDB" id="4935951at2"/>
<keyword evidence="3" id="KW-1185">Reference proteome</keyword>
<dbReference type="Proteomes" id="UP000198507">
    <property type="component" value="Unassembled WGS sequence"/>
</dbReference>
<sequence length="117" mass="12889">MTSDERQRRMDAARVRAELTVQDLWLRYVALGGTCDAFDLDGYLQGLVPLETFQQDVLAQTLNEALEDSYRAYHIPLSRPPPDHADDERLSRLIDGLIGDQGRAPPAGSEPPSAGPA</sequence>
<evidence type="ECO:0000313" key="2">
    <source>
        <dbReference type="EMBL" id="SET37151.1"/>
    </source>
</evidence>
<dbReference type="EMBL" id="FOIE01000004">
    <property type="protein sequence ID" value="SET37151.1"/>
    <property type="molecule type" value="Genomic_DNA"/>
</dbReference>
<evidence type="ECO:0000256" key="1">
    <source>
        <dbReference type="SAM" id="MobiDB-lite"/>
    </source>
</evidence>
<gene>
    <name evidence="2" type="ORF">SAMN04488546_2207</name>
</gene>
<evidence type="ECO:0000313" key="3">
    <source>
        <dbReference type="Proteomes" id="UP000198507"/>
    </source>
</evidence>
<protein>
    <submittedName>
        <fullName evidence="2">Uncharacterized protein</fullName>
    </submittedName>
</protein>
<name>A0A1I0DWX9_9ACTN</name>
<organism evidence="2 3">
    <name type="scientific">Geodermatophilus poikilotrophus</name>
    <dbReference type="NCBI Taxonomy" id="1333667"/>
    <lineage>
        <taxon>Bacteria</taxon>
        <taxon>Bacillati</taxon>
        <taxon>Actinomycetota</taxon>
        <taxon>Actinomycetes</taxon>
        <taxon>Geodermatophilales</taxon>
        <taxon>Geodermatophilaceae</taxon>
        <taxon>Geodermatophilus</taxon>
    </lineage>
</organism>
<dbReference type="AlphaFoldDB" id="A0A1I0DWX9"/>
<feature type="compositionally biased region" description="Low complexity" evidence="1">
    <location>
        <begin position="104"/>
        <end position="117"/>
    </location>
</feature>
<reference evidence="3" key="1">
    <citation type="submission" date="2016-10" db="EMBL/GenBank/DDBJ databases">
        <authorList>
            <person name="Varghese N."/>
            <person name="Submissions S."/>
        </authorList>
    </citation>
    <scope>NUCLEOTIDE SEQUENCE [LARGE SCALE GENOMIC DNA]</scope>
    <source>
        <strain evidence="3">DSM 44209</strain>
    </source>
</reference>